<comment type="catalytic activity">
    <reaction evidence="3 5">
        <text>L-methionyl-[protein] + [thioredoxin]-disulfide + H2O = L-methionyl-(S)-S-oxide-[protein] + [thioredoxin]-dithiol</text>
        <dbReference type="Rhea" id="RHEA:14217"/>
        <dbReference type="Rhea" id="RHEA-COMP:10698"/>
        <dbReference type="Rhea" id="RHEA-COMP:10700"/>
        <dbReference type="Rhea" id="RHEA-COMP:12313"/>
        <dbReference type="Rhea" id="RHEA-COMP:12315"/>
        <dbReference type="ChEBI" id="CHEBI:15377"/>
        <dbReference type="ChEBI" id="CHEBI:16044"/>
        <dbReference type="ChEBI" id="CHEBI:29950"/>
        <dbReference type="ChEBI" id="CHEBI:44120"/>
        <dbReference type="ChEBI" id="CHEBI:50058"/>
        <dbReference type="EC" id="1.8.4.11"/>
    </reaction>
</comment>
<comment type="similarity">
    <text evidence="1 5">Belongs to the MsrA Met sulfoxide reductase family.</text>
</comment>
<protein>
    <recommendedName>
        <fullName evidence="5">Peptide methionine sulfoxide reductase MsrA</fullName>
        <shortName evidence="5">Protein-methionine-S-oxide reductase</shortName>
        <ecNumber evidence="5">1.8.4.11</ecNumber>
    </recommendedName>
    <alternativeName>
        <fullName evidence="5">Peptide-methionine (S)-S-oxide reductase</fullName>
        <shortName evidence="5">Peptide Met(O) reductase</shortName>
    </alternativeName>
</protein>
<name>A0ABV0KLU0_9CYAN</name>
<dbReference type="RefSeq" id="WP_190449350.1">
    <property type="nucleotide sequence ID" value="NZ_JAMPLM010000015.1"/>
</dbReference>
<evidence type="ECO:0000256" key="5">
    <source>
        <dbReference type="HAMAP-Rule" id="MF_01401"/>
    </source>
</evidence>
<dbReference type="NCBIfam" id="TIGR00401">
    <property type="entry name" value="msrA"/>
    <property type="match status" value="1"/>
</dbReference>
<dbReference type="EMBL" id="JAMPLM010000015">
    <property type="protein sequence ID" value="MEP1060175.1"/>
    <property type="molecule type" value="Genomic_DNA"/>
</dbReference>
<feature type="domain" description="Peptide methionine sulphoxide reductase MsrA" evidence="6">
    <location>
        <begin position="2"/>
        <end position="149"/>
    </location>
</feature>
<dbReference type="Proteomes" id="UP001476950">
    <property type="component" value="Unassembled WGS sequence"/>
</dbReference>
<dbReference type="PANTHER" id="PTHR43774">
    <property type="entry name" value="PEPTIDE METHIONINE SULFOXIDE REDUCTASE"/>
    <property type="match status" value="1"/>
</dbReference>
<evidence type="ECO:0000256" key="2">
    <source>
        <dbReference type="ARBA" id="ARBA00023002"/>
    </source>
</evidence>
<dbReference type="GO" id="GO:0008113">
    <property type="term" value="F:peptide-methionine (S)-S-oxide reductase activity"/>
    <property type="evidence" value="ECO:0007669"/>
    <property type="project" value="UniProtKB-EC"/>
</dbReference>
<dbReference type="InterPro" id="IPR002569">
    <property type="entry name" value="Met_Sox_Rdtase_MsrA_dom"/>
</dbReference>
<sequence length="151" mass="17218">MKATFGAGCFWGVEAAFQAVKGVVSTSVGYMGGHFENPSYLDVLSRITGHAEVCQVIYDPALVSYEDLLNTFWRIHDPTSLNRQGADRGEQYRSVIFYHTPEQADIARRSKEQLERSGKYNQSIVTLIQPASNYWLATEDHQQYFEKKQCR</sequence>
<reference evidence="7 8" key="1">
    <citation type="submission" date="2022-04" db="EMBL/GenBank/DDBJ databases">
        <title>Positive selection, recombination, and allopatry shape intraspecific diversity of widespread and dominant cyanobacteria.</title>
        <authorList>
            <person name="Wei J."/>
            <person name="Shu W."/>
            <person name="Hu C."/>
        </authorList>
    </citation>
    <scope>NUCLEOTIDE SEQUENCE [LARGE SCALE GENOMIC DNA]</scope>
    <source>
        <strain evidence="7 8">AS-A4</strain>
    </source>
</reference>
<feature type="active site" evidence="5">
    <location>
        <position position="9"/>
    </location>
</feature>
<evidence type="ECO:0000313" key="8">
    <source>
        <dbReference type="Proteomes" id="UP001476950"/>
    </source>
</evidence>
<dbReference type="PANTHER" id="PTHR43774:SF1">
    <property type="entry name" value="PEPTIDE METHIONINE SULFOXIDE REDUCTASE MSRA 2"/>
    <property type="match status" value="1"/>
</dbReference>
<dbReference type="Gene3D" id="3.30.1060.10">
    <property type="entry name" value="Peptide methionine sulphoxide reductase MsrA"/>
    <property type="match status" value="1"/>
</dbReference>
<keyword evidence="2 5" id="KW-0560">Oxidoreductase</keyword>
<dbReference type="HAMAP" id="MF_01401">
    <property type="entry name" value="MsrA"/>
    <property type="match status" value="1"/>
</dbReference>
<comment type="caution">
    <text evidence="7">The sequence shown here is derived from an EMBL/GenBank/DDBJ whole genome shotgun (WGS) entry which is preliminary data.</text>
</comment>
<accession>A0ABV0KLU0</accession>
<dbReference type="Pfam" id="PF01625">
    <property type="entry name" value="PMSR"/>
    <property type="match status" value="1"/>
</dbReference>
<dbReference type="EC" id="1.8.4.11" evidence="5"/>
<comment type="catalytic activity">
    <reaction evidence="4 5">
        <text>[thioredoxin]-disulfide + L-methionine + H2O = L-methionine (S)-S-oxide + [thioredoxin]-dithiol</text>
        <dbReference type="Rhea" id="RHEA:19993"/>
        <dbReference type="Rhea" id="RHEA-COMP:10698"/>
        <dbReference type="Rhea" id="RHEA-COMP:10700"/>
        <dbReference type="ChEBI" id="CHEBI:15377"/>
        <dbReference type="ChEBI" id="CHEBI:29950"/>
        <dbReference type="ChEBI" id="CHEBI:50058"/>
        <dbReference type="ChEBI" id="CHEBI:57844"/>
        <dbReference type="ChEBI" id="CHEBI:58772"/>
        <dbReference type="EC" id="1.8.4.11"/>
    </reaction>
</comment>
<gene>
    <name evidence="5 7" type="primary">msrA</name>
    <name evidence="7" type="ORF">NDI38_17205</name>
</gene>
<evidence type="ECO:0000256" key="1">
    <source>
        <dbReference type="ARBA" id="ARBA00005591"/>
    </source>
</evidence>
<dbReference type="SUPFAM" id="SSF55068">
    <property type="entry name" value="Peptide methionine sulfoxide reductase"/>
    <property type="match status" value="1"/>
</dbReference>
<dbReference type="InterPro" id="IPR036509">
    <property type="entry name" value="Met_Sox_Rdtase_MsrA_sf"/>
</dbReference>
<evidence type="ECO:0000256" key="4">
    <source>
        <dbReference type="ARBA" id="ARBA00048782"/>
    </source>
</evidence>
<proteinExistence type="inferred from homology"/>
<organism evidence="7 8">
    <name type="scientific">Stenomitos frigidus AS-A4</name>
    <dbReference type="NCBI Taxonomy" id="2933935"/>
    <lineage>
        <taxon>Bacteria</taxon>
        <taxon>Bacillati</taxon>
        <taxon>Cyanobacteriota</taxon>
        <taxon>Cyanophyceae</taxon>
        <taxon>Leptolyngbyales</taxon>
        <taxon>Leptolyngbyaceae</taxon>
        <taxon>Stenomitos</taxon>
    </lineage>
</organism>
<keyword evidence="8" id="KW-1185">Reference proteome</keyword>
<evidence type="ECO:0000256" key="3">
    <source>
        <dbReference type="ARBA" id="ARBA00047806"/>
    </source>
</evidence>
<comment type="function">
    <text evidence="5">Has an important function as a repair enzyme for proteins that have been inactivated by oxidation. Catalyzes the reversible oxidation-reduction of methionine sulfoxide in proteins to methionine.</text>
</comment>
<evidence type="ECO:0000313" key="7">
    <source>
        <dbReference type="EMBL" id="MEP1060175.1"/>
    </source>
</evidence>
<evidence type="ECO:0000259" key="6">
    <source>
        <dbReference type="Pfam" id="PF01625"/>
    </source>
</evidence>